<sequence>MTRYSAVSGKALIAALNDIGFEEIRVKGSHHFLKHPDGRATVVPAHSNETLGPGLLASILRDVKVTRARLQELL</sequence>
<comment type="similarity">
    <text evidence="1">Belongs to the HicA mRNA interferase family.</text>
</comment>
<dbReference type="SUPFAM" id="SSF54786">
    <property type="entry name" value="YcfA/nrd intein domain"/>
    <property type="match status" value="1"/>
</dbReference>
<keyword evidence="5" id="KW-0378">Hydrolase</keyword>
<dbReference type="PANTHER" id="PTHR34873">
    <property type="entry name" value="SSR1766 PROTEIN"/>
    <property type="match status" value="1"/>
</dbReference>
<dbReference type="RefSeq" id="WP_106222916.1">
    <property type="nucleotide sequence ID" value="NZ_PVWP01000013.1"/>
</dbReference>
<comment type="caution">
    <text evidence="8">The sequence shown here is derived from an EMBL/GenBank/DDBJ whole genome shotgun (WGS) entry which is preliminary data.</text>
</comment>
<keyword evidence="7" id="KW-0346">Stress response</keyword>
<name>A0ABX5F460_9CHRO</name>
<keyword evidence="9" id="KW-1185">Reference proteome</keyword>
<evidence type="ECO:0000256" key="1">
    <source>
        <dbReference type="ARBA" id="ARBA00006620"/>
    </source>
</evidence>
<reference evidence="8 9" key="1">
    <citation type="submission" date="2018-03" db="EMBL/GenBank/DDBJ databases">
        <title>The ancient ancestry and fast evolution of plastids.</title>
        <authorList>
            <person name="Moore K.R."/>
            <person name="Magnabosco C."/>
            <person name="Momper L."/>
            <person name="Gold D.A."/>
            <person name="Bosak T."/>
            <person name="Fournier G.P."/>
        </authorList>
    </citation>
    <scope>NUCLEOTIDE SEQUENCE [LARGE SCALE GENOMIC DNA]</scope>
    <source>
        <strain evidence="8 9">CCALA 015</strain>
    </source>
</reference>
<evidence type="ECO:0000256" key="5">
    <source>
        <dbReference type="ARBA" id="ARBA00022801"/>
    </source>
</evidence>
<evidence type="ECO:0008006" key="10">
    <source>
        <dbReference type="Google" id="ProtNLM"/>
    </source>
</evidence>
<dbReference type="InterPro" id="IPR038570">
    <property type="entry name" value="HicA_sf"/>
</dbReference>
<keyword evidence="2" id="KW-1277">Toxin-antitoxin system</keyword>
<keyword evidence="3" id="KW-0540">Nuclease</keyword>
<protein>
    <recommendedName>
        <fullName evidence="10">Type II toxin-antitoxin system HicA family toxin</fullName>
    </recommendedName>
</protein>
<dbReference type="EMBL" id="PVWP01000013">
    <property type="protein sequence ID" value="PSB35968.1"/>
    <property type="molecule type" value="Genomic_DNA"/>
</dbReference>
<gene>
    <name evidence="8" type="ORF">C7B81_15350</name>
</gene>
<proteinExistence type="inferred from homology"/>
<dbReference type="Proteomes" id="UP000238218">
    <property type="component" value="Unassembled WGS sequence"/>
</dbReference>
<dbReference type="InterPro" id="IPR012933">
    <property type="entry name" value="HicA_mRNA_interferase"/>
</dbReference>
<keyword evidence="6" id="KW-0694">RNA-binding</keyword>
<dbReference type="Gene3D" id="3.30.920.30">
    <property type="entry name" value="Hypothetical protein"/>
    <property type="match status" value="1"/>
</dbReference>
<dbReference type="PANTHER" id="PTHR34873:SF3">
    <property type="entry name" value="ADDICTION MODULE TOXIN, HICA FAMILY"/>
    <property type="match status" value="1"/>
</dbReference>
<dbReference type="Pfam" id="PF07927">
    <property type="entry name" value="HicA_toxin"/>
    <property type="match status" value="1"/>
</dbReference>
<evidence type="ECO:0000256" key="3">
    <source>
        <dbReference type="ARBA" id="ARBA00022722"/>
    </source>
</evidence>
<keyword evidence="4" id="KW-0255">Endonuclease</keyword>
<accession>A0ABX5F460</accession>
<evidence type="ECO:0000256" key="2">
    <source>
        <dbReference type="ARBA" id="ARBA00022649"/>
    </source>
</evidence>
<organism evidence="8 9">
    <name type="scientific">Aphanothece cf. minutissima CCALA 015</name>
    <dbReference type="NCBI Taxonomy" id="2107695"/>
    <lineage>
        <taxon>Bacteria</taxon>
        <taxon>Bacillati</taxon>
        <taxon>Cyanobacteriota</taxon>
        <taxon>Cyanophyceae</taxon>
        <taxon>Oscillatoriophycideae</taxon>
        <taxon>Chroococcales</taxon>
        <taxon>Aphanothecaceae</taxon>
        <taxon>Aphanothece</taxon>
    </lineage>
</organism>
<evidence type="ECO:0000256" key="6">
    <source>
        <dbReference type="ARBA" id="ARBA00022884"/>
    </source>
</evidence>
<evidence type="ECO:0000256" key="4">
    <source>
        <dbReference type="ARBA" id="ARBA00022759"/>
    </source>
</evidence>
<evidence type="ECO:0000313" key="8">
    <source>
        <dbReference type="EMBL" id="PSB35968.1"/>
    </source>
</evidence>
<evidence type="ECO:0000256" key="7">
    <source>
        <dbReference type="ARBA" id="ARBA00023016"/>
    </source>
</evidence>
<evidence type="ECO:0000313" key="9">
    <source>
        <dbReference type="Proteomes" id="UP000238218"/>
    </source>
</evidence>